<comment type="caution">
    <text evidence="7">The sequence shown here is derived from an EMBL/GenBank/DDBJ whole genome shotgun (WGS) entry which is preliminary data.</text>
</comment>
<evidence type="ECO:0000256" key="1">
    <source>
        <dbReference type="ARBA" id="ARBA00004651"/>
    </source>
</evidence>
<proteinExistence type="predicted"/>
<dbReference type="SUPFAM" id="SSF52540">
    <property type="entry name" value="P-loop containing nucleoside triphosphate hydrolases"/>
    <property type="match status" value="1"/>
</dbReference>
<dbReference type="InterPro" id="IPR051539">
    <property type="entry name" value="T4SS-coupling_protein"/>
</dbReference>
<keyword evidence="4" id="KW-1133">Transmembrane helix</keyword>
<dbReference type="EMBL" id="BAABHS010000011">
    <property type="protein sequence ID" value="GAA4967146.1"/>
    <property type="molecule type" value="Genomic_DNA"/>
</dbReference>
<keyword evidence="8" id="KW-1185">Reference proteome</keyword>
<name>A0ABP9HC26_9ACTN</name>
<dbReference type="RefSeq" id="WP_345676426.1">
    <property type="nucleotide sequence ID" value="NZ_BAABHS010000011.1"/>
</dbReference>
<dbReference type="InterPro" id="IPR027417">
    <property type="entry name" value="P-loop_NTPase"/>
</dbReference>
<evidence type="ECO:0000256" key="4">
    <source>
        <dbReference type="ARBA" id="ARBA00022989"/>
    </source>
</evidence>
<dbReference type="Gene3D" id="3.40.50.300">
    <property type="entry name" value="P-loop containing nucleotide triphosphate hydrolases"/>
    <property type="match status" value="1"/>
</dbReference>
<reference evidence="8" key="1">
    <citation type="journal article" date="2019" name="Int. J. Syst. Evol. Microbiol.">
        <title>The Global Catalogue of Microorganisms (GCM) 10K type strain sequencing project: providing services to taxonomists for standard genome sequencing and annotation.</title>
        <authorList>
            <consortium name="The Broad Institute Genomics Platform"/>
            <consortium name="The Broad Institute Genome Sequencing Center for Infectious Disease"/>
            <person name="Wu L."/>
            <person name="Ma J."/>
        </authorList>
    </citation>
    <scope>NUCLEOTIDE SEQUENCE [LARGE SCALE GENOMIC DNA]</scope>
    <source>
        <strain evidence="8">JCM 17986</strain>
    </source>
</reference>
<dbReference type="InterPro" id="IPR032689">
    <property type="entry name" value="TraG-D_C"/>
</dbReference>
<keyword evidence="3" id="KW-0812">Transmembrane</keyword>
<evidence type="ECO:0000259" key="6">
    <source>
        <dbReference type="Pfam" id="PF12696"/>
    </source>
</evidence>
<sequence length="518" mass="55338">MLPIGAVSGIGVTAVRAGPWAAAGTALGAVAVASGAALIVRRGRRRPDVDRAARLLAGRPGVARSTTRGAAAEAVRLGARTAVPGVYIGRTVHGRRDLWGSWEDMHMDIWGPRTGKTSTRAIPAVVGAPGAVIVTSNKRDIVDATRGVRERRGPVFVFDPQNQAGESPSWWWNPLSFVGENVAKGHMLASFFAGINRQGHVRSDGYFEPAGRDLFGNFLLAASLEGLPITRTLTWLMRPGDSTPEHILRANGQPLAADSIAMVREAPSRQRSGVFGVAAQIASPLTVPSVTEWVTPGSNPRRPEFRHADFAQRDDATIYLLSEETERAAAPFLIGLVSALAYAVEGRAIESPGGRLAVPALFVLDEAANVCPWHELPFLYSHYGSRGIVMMTVLQSWAQGVGVWGEAGMASMWGAANVRVYGGGSADTRFLHDLAQTTPRFEPQTVATSRSAGRIFGGSVTHASRSEPVLDAADLFRLPRGRALVQVSGGPPMLARTIPWWDGPYAAEIRRSLAKYAP</sequence>
<keyword evidence="5" id="KW-0472">Membrane</keyword>
<evidence type="ECO:0000313" key="7">
    <source>
        <dbReference type="EMBL" id="GAA4967146.1"/>
    </source>
</evidence>
<dbReference type="Pfam" id="PF12696">
    <property type="entry name" value="TraG-D_C"/>
    <property type="match status" value="1"/>
</dbReference>
<dbReference type="Proteomes" id="UP001500466">
    <property type="component" value="Unassembled WGS sequence"/>
</dbReference>
<gene>
    <name evidence="7" type="ORF">GCM10023205_34940</name>
</gene>
<protein>
    <submittedName>
        <fullName evidence="7">Type IV secretory system conjugative DNA transfer family protein</fullName>
    </submittedName>
</protein>
<evidence type="ECO:0000256" key="2">
    <source>
        <dbReference type="ARBA" id="ARBA00022475"/>
    </source>
</evidence>
<comment type="subcellular location">
    <subcellularLocation>
        <location evidence="1">Cell membrane</location>
        <topology evidence="1">Multi-pass membrane protein</topology>
    </subcellularLocation>
</comment>
<accession>A0ABP9HC26</accession>
<feature type="domain" description="TraD/TraG TraM recognition site" evidence="6">
    <location>
        <begin position="359"/>
        <end position="480"/>
    </location>
</feature>
<dbReference type="CDD" id="cd01127">
    <property type="entry name" value="TrwB_TraG_TraD_VirD4"/>
    <property type="match status" value="1"/>
</dbReference>
<evidence type="ECO:0000313" key="8">
    <source>
        <dbReference type="Proteomes" id="UP001500466"/>
    </source>
</evidence>
<organism evidence="7 8">
    <name type="scientific">Yinghuangia aomiensis</name>
    <dbReference type="NCBI Taxonomy" id="676205"/>
    <lineage>
        <taxon>Bacteria</taxon>
        <taxon>Bacillati</taxon>
        <taxon>Actinomycetota</taxon>
        <taxon>Actinomycetes</taxon>
        <taxon>Kitasatosporales</taxon>
        <taxon>Streptomycetaceae</taxon>
        <taxon>Yinghuangia</taxon>
    </lineage>
</organism>
<evidence type="ECO:0000256" key="5">
    <source>
        <dbReference type="ARBA" id="ARBA00023136"/>
    </source>
</evidence>
<dbReference type="PANTHER" id="PTHR37937:SF1">
    <property type="entry name" value="CONJUGATIVE TRANSFER: DNA TRANSPORT"/>
    <property type="match status" value="1"/>
</dbReference>
<keyword evidence="2" id="KW-1003">Cell membrane</keyword>
<evidence type="ECO:0000256" key="3">
    <source>
        <dbReference type="ARBA" id="ARBA00022692"/>
    </source>
</evidence>
<dbReference type="PANTHER" id="PTHR37937">
    <property type="entry name" value="CONJUGATIVE TRANSFER: DNA TRANSPORT"/>
    <property type="match status" value="1"/>
</dbReference>